<sequence length="218" mass="22684">MADSDNESGGQNNSNVMGSSEYLSQREQDRFLPIANVSRIMKKSLPANAKISKDAKETVQECVSEFISFITGEASDKCQREKRKTINGDDLLWAMTTLGFEEYVDPLKVYLQKFREMEGEKGGSSSTPSSQQKDGTGGSGYGGGGSPATGIYGGGGGMMIGQQIYGSSTNAPYHHQIGMSSGDRGVKGGGGSGGGGGMVTGNLVGNSSPTGIGRQGRI</sequence>
<evidence type="ECO:0000256" key="3">
    <source>
        <dbReference type="ARBA" id="ARBA00023125"/>
    </source>
</evidence>
<feature type="region of interest" description="Disordered" evidence="5">
    <location>
        <begin position="175"/>
        <end position="218"/>
    </location>
</feature>
<dbReference type="PANTHER" id="PTHR11064:SF189">
    <property type="entry name" value="NUCLEAR TRANSCRIPTION FACTOR Y SUBUNIT B-2"/>
    <property type="match status" value="1"/>
</dbReference>
<dbReference type="InterPro" id="IPR027113">
    <property type="entry name" value="Transc_fact_NFYB/HAP3"/>
</dbReference>
<name>A0A0K9PQ78_ZOSMR</name>
<dbReference type="PRINTS" id="PR00615">
    <property type="entry name" value="CCAATSUBUNTA"/>
</dbReference>
<dbReference type="InterPro" id="IPR003956">
    <property type="entry name" value="Transcrpt_fac_NFYB/HAP3_CS"/>
</dbReference>
<evidence type="ECO:0000256" key="5">
    <source>
        <dbReference type="SAM" id="MobiDB-lite"/>
    </source>
</evidence>
<dbReference type="AlphaFoldDB" id="A0A0K9PQ78"/>
<feature type="compositionally biased region" description="Gly residues" evidence="5">
    <location>
        <begin position="135"/>
        <end position="145"/>
    </location>
</feature>
<feature type="compositionally biased region" description="Polar residues" evidence="5">
    <location>
        <begin position="7"/>
        <end position="22"/>
    </location>
</feature>
<dbReference type="GO" id="GO:0016602">
    <property type="term" value="C:CCAAT-binding factor complex"/>
    <property type="evidence" value="ECO:0000318"/>
    <property type="project" value="GO_Central"/>
</dbReference>
<dbReference type="Pfam" id="PF00808">
    <property type="entry name" value="CBFD_NFYB_HMF"/>
    <property type="match status" value="1"/>
</dbReference>
<dbReference type="STRING" id="29655.A0A0K9PQ78"/>
<dbReference type="PROSITE" id="PS00685">
    <property type="entry name" value="NFYB_HAP3"/>
    <property type="match status" value="1"/>
</dbReference>
<reference evidence="8" key="1">
    <citation type="journal article" date="2016" name="Nature">
        <title>The genome of the seagrass Zostera marina reveals angiosperm adaptation to the sea.</title>
        <authorList>
            <person name="Olsen J.L."/>
            <person name="Rouze P."/>
            <person name="Verhelst B."/>
            <person name="Lin Y.-C."/>
            <person name="Bayer T."/>
            <person name="Collen J."/>
            <person name="Dattolo E."/>
            <person name="De Paoli E."/>
            <person name="Dittami S."/>
            <person name="Maumus F."/>
            <person name="Michel G."/>
            <person name="Kersting A."/>
            <person name="Lauritano C."/>
            <person name="Lohaus R."/>
            <person name="Toepel M."/>
            <person name="Tonon T."/>
            <person name="Vanneste K."/>
            <person name="Amirebrahimi M."/>
            <person name="Brakel J."/>
            <person name="Bostroem C."/>
            <person name="Chovatia M."/>
            <person name="Grimwood J."/>
            <person name="Jenkins J.W."/>
            <person name="Jueterbock A."/>
            <person name="Mraz A."/>
            <person name="Stam W.T."/>
            <person name="Tice H."/>
            <person name="Bornberg-Bauer E."/>
            <person name="Green P.J."/>
            <person name="Pearson G.A."/>
            <person name="Procaccini G."/>
            <person name="Duarte C.M."/>
            <person name="Schmutz J."/>
            <person name="Reusch T.B.H."/>
            <person name="Van de Peer Y."/>
        </authorList>
    </citation>
    <scope>NUCLEOTIDE SEQUENCE [LARGE SCALE GENOMIC DNA]</scope>
    <source>
        <strain evidence="8">cv. Finnish</strain>
    </source>
</reference>
<evidence type="ECO:0000256" key="2">
    <source>
        <dbReference type="ARBA" id="ARBA00023015"/>
    </source>
</evidence>
<organism evidence="7 8">
    <name type="scientific">Zostera marina</name>
    <name type="common">Eelgrass</name>
    <dbReference type="NCBI Taxonomy" id="29655"/>
    <lineage>
        <taxon>Eukaryota</taxon>
        <taxon>Viridiplantae</taxon>
        <taxon>Streptophyta</taxon>
        <taxon>Embryophyta</taxon>
        <taxon>Tracheophyta</taxon>
        <taxon>Spermatophyta</taxon>
        <taxon>Magnoliopsida</taxon>
        <taxon>Liliopsida</taxon>
        <taxon>Zosteraceae</taxon>
        <taxon>Zostera</taxon>
    </lineage>
</organism>
<evidence type="ECO:0000313" key="7">
    <source>
        <dbReference type="EMBL" id="KMZ70405.1"/>
    </source>
</evidence>
<comment type="similarity">
    <text evidence="1">Belongs to the NFYB/HAP3 subunit family.</text>
</comment>
<feature type="region of interest" description="Disordered" evidence="5">
    <location>
        <begin position="1"/>
        <end position="22"/>
    </location>
</feature>
<keyword evidence="3" id="KW-0238">DNA-binding</keyword>
<dbReference type="InterPro" id="IPR009072">
    <property type="entry name" value="Histone-fold"/>
</dbReference>
<dbReference type="GO" id="GO:0043565">
    <property type="term" value="F:sequence-specific DNA binding"/>
    <property type="evidence" value="ECO:0007669"/>
    <property type="project" value="InterPro"/>
</dbReference>
<dbReference type="Proteomes" id="UP000036987">
    <property type="component" value="Unassembled WGS sequence"/>
</dbReference>
<dbReference type="InterPro" id="IPR003958">
    <property type="entry name" value="CBFA_NFYB_domain"/>
</dbReference>
<dbReference type="GO" id="GO:0001228">
    <property type="term" value="F:DNA-binding transcription activator activity, RNA polymerase II-specific"/>
    <property type="evidence" value="ECO:0007669"/>
    <property type="project" value="InterPro"/>
</dbReference>
<keyword evidence="8" id="KW-1185">Reference proteome</keyword>
<dbReference type="OMA" id="GERMTTG"/>
<keyword evidence="4" id="KW-0804">Transcription</keyword>
<feature type="domain" description="Transcription factor CBF/NF-Y/archaeal histone" evidence="6">
    <location>
        <begin position="31"/>
        <end position="95"/>
    </location>
</feature>
<evidence type="ECO:0000256" key="1">
    <source>
        <dbReference type="ARBA" id="ARBA00009053"/>
    </source>
</evidence>
<evidence type="ECO:0000256" key="4">
    <source>
        <dbReference type="ARBA" id="ARBA00023163"/>
    </source>
</evidence>
<dbReference type="Gene3D" id="1.10.20.10">
    <property type="entry name" value="Histone, subunit A"/>
    <property type="match status" value="1"/>
</dbReference>
<dbReference type="PANTHER" id="PTHR11064">
    <property type="entry name" value="CCAAT-BINDING TRANSCRIPTION FACTOR-RELATED"/>
    <property type="match status" value="1"/>
</dbReference>
<dbReference type="FunFam" id="1.10.20.10:FF:000035">
    <property type="entry name" value="Nuclear transcription factor Y subunit B-3"/>
    <property type="match status" value="1"/>
</dbReference>
<feature type="region of interest" description="Disordered" evidence="5">
    <location>
        <begin position="119"/>
        <end position="145"/>
    </location>
</feature>
<dbReference type="GO" id="GO:0006357">
    <property type="term" value="P:regulation of transcription by RNA polymerase II"/>
    <property type="evidence" value="ECO:0000318"/>
    <property type="project" value="GO_Central"/>
</dbReference>
<dbReference type="OrthoDB" id="386949at2759"/>
<dbReference type="GO" id="GO:0000981">
    <property type="term" value="F:DNA-binding transcription factor activity, RNA polymerase II-specific"/>
    <property type="evidence" value="ECO:0000318"/>
    <property type="project" value="GO_Central"/>
</dbReference>
<feature type="compositionally biased region" description="Polar residues" evidence="5">
    <location>
        <begin position="123"/>
        <end position="134"/>
    </location>
</feature>
<dbReference type="SUPFAM" id="SSF47113">
    <property type="entry name" value="Histone-fold"/>
    <property type="match status" value="1"/>
</dbReference>
<comment type="caution">
    <text evidence="7">The sequence shown here is derived from an EMBL/GenBank/DDBJ whole genome shotgun (WGS) entry which is preliminary data.</text>
</comment>
<feature type="compositionally biased region" description="Gly residues" evidence="5">
    <location>
        <begin position="187"/>
        <end position="199"/>
    </location>
</feature>
<evidence type="ECO:0000313" key="8">
    <source>
        <dbReference type="Proteomes" id="UP000036987"/>
    </source>
</evidence>
<gene>
    <name evidence="7" type="ORF">ZOSMA_1G03880</name>
</gene>
<dbReference type="CDD" id="cd22907">
    <property type="entry name" value="HFD_NFYB"/>
    <property type="match status" value="1"/>
</dbReference>
<dbReference type="GO" id="GO:0046982">
    <property type="term" value="F:protein heterodimerization activity"/>
    <property type="evidence" value="ECO:0007669"/>
    <property type="project" value="InterPro"/>
</dbReference>
<dbReference type="EMBL" id="LFYR01000729">
    <property type="protein sequence ID" value="KMZ70405.1"/>
    <property type="molecule type" value="Genomic_DNA"/>
</dbReference>
<evidence type="ECO:0000259" key="6">
    <source>
        <dbReference type="Pfam" id="PF00808"/>
    </source>
</evidence>
<keyword evidence="2" id="KW-0805">Transcription regulation</keyword>
<protein>
    <submittedName>
        <fullName evidence="7">Nuclear transcription factor Y subunit B-3</fullName>
    </submittedName>
</protein>
<accession>A0A0K9PQ78</accession>
<proteinExistence type="inferred from homology"/>